<dbReference type="EMBL" id="PFFQ01000005">
    <property type="protein sequence ID" value="PIW19154.1"/>
    <property type="molecule type" value="Genomic_DNA"/>
</dbReference>
<accession>A0A2M7GAH1</accession>
<organism evidence="1 2">
    <name type="scientific">bacterium (Candidatus Blackallbacteria) CG17_big_fil_post_rev_8_21_14_2_50_48_46</name>
    <dbReference type="NCBI Taxonomy" id="2014261"/>
    <lineage>
        <taxon>Bacteria</taxon>
        <taxon>Candidatus Blackallbacteria</taxon>
    </lineage>
</organism>
<reference evidence="1 2" key="1">
    <citation type="submission" date="2017-09" db="EMBL/GenBank/DDBJ databases">
        <title>Depth-based differentiation of microbial function through sediment-hosted aquifers and enrichment of novel symbionts in the deep terrestrial subsurface.</title>
        <authorList>
            <person name="Probst A.J."/>
            <person name="Ladd B."/>
            <person name="Jarett J.K."/>
            <person name="Geller-Mcgrath D.E."/>
            <person name="Sieber C.M."/>
            <person name="Emerson J.B."/>
            <person name="Anantharaman K."/>
            <person name="Thomas B.C."/>
            <person name="Malmstrom R."/>
            <person name="Stieglmeier M."/>
            <person name="Klingl A."/>
            <person name="Woyke T."/>
            <person name="Ryan C.M."/>
            <person name="Banfield J.F."/>
        </authorList>
    </citation>
    <scope>NUCLEOTIDE SEQUENCE [LARGE SCALE GENOMIC DNA]</scope>
    <source>
        <strain evidence="1">CG17_big_fil_post_rev_8_21_14_2_50_48_46</strain>
    </source>
</reference>
<proteinExistence type="predicted"/>
<name>A0A2M7GAH1_9BACT</name>
<evidence type="ECO:0000313" key="1">
    <source>
        <dbReference type="EMBL" id="PIW19154.1"/>
    </source>
</evidence>
<protein>
    <submittedName>
        <fullName evidence="1">Uncharacterized protein</fullName>
    </submittedName>
</protein>
<gene>
    <name evidence="1" type="ORF">COW36_01715</name>
</gene>
<comment type="caution">
    <text evidence="1">The sequence shown here is derived from an EMBL/GenBank/DDBJ whole genome shotgun (WGS) entry which is preliminary data.</text>
</comment>
<dbReference type="AlphaFoldDB" id="A0A2M7GAH1"/>
<dbReference type="Proteomes" id="UP000231019">
    <property type="component" value="Unassembled WGS sequence"/>
</dbReference>
<sequence>MANTWVQISNSVRVADPVTMLAAAYESRATQVAKLFVPIASFAGDTAVTATDGSFNSTPASTLKSSTAILATPSNILNVPGQATTGANLVTAKPLIVKVKRDQFTGEVLNYGVFNADGSVPGQVGPGYTPGQAGDPFDPAQNPRYLVDRMTGQIYLNNAAGVVGVNLDANAGAEITTGAAGVGNVLAIVEFKALEGAALSTAQQAASELSNVIQSLATLIRGFKDSERNMLNTIR</sequence>
<evidence type="ECO:0000313" key="2">
    <source>
        <dbReference type="Proteomes" id="UP000231019"/>
    </source>
</evidence>